<sequence length="116" mass="13141">MALNLSRGSILPAYPSSEHSLCSSVKYPDGYVMDQFKEIRQVLGVPICKSELGGFVTVLLMILWIDCLSIPLEWRLGLRLRQSLVGFKVLNRMMNLVVLGGMKERQRWLMADCLPV</sequence>
<proteinExistence type="predicted"/>
<evidence type="ECO:0000313" key="2">
    <source>
        <dbReference type="Proteomes" id="UP000315295"/>
    </source>
</evidence>
<name>A0A540MH84_MALBA</name>
<gene>
    <name evidence="1" type="ORF">C1H46_016239</name>
</gene>
<accession>A0A540MH84</accession>
<dbReference type="Proteomes" id="UP000315295">
    <property type="component" value="Unassembled WGS sequence"/>
</dbReference>
<keyword evidence="2" id="KW-1185">Reference proteome</keyword>
<evidence type="ECO:0000313" key="1">
    <source>
        <dbReference type="EMBL" id="TQD98117.1"/>
    </source>
</evidence>
<protein>
    <submittedName>
        <fullName evidence="1">Uncharacterized protein</fullName>
    </submittedName>
</protein>
<organism evidence="1 2">
    <name type="scientific">Malus baccata</name>
    <name type="common">Siberian crab apple</name>
    <name type="synonym">Pyrus baccata</name>
    <dbReference type="NCBI Taxonomy" id="106549"/>
    <lineage>
        <taxon>Eukaryota</taxon>
        <taxon>Viridiplantae</taxon>
        <taxon>Streptophyta</taxon>
        <taxon>Embryophyta</taxon>
        <taxon>Tracheophyta</taxon>
        <taxon>Spermatophyta</taxon>
        <taxon>Magnoliopsida</taxon>
        <taxon>eudicotyledons</taxon>
        <taxon>Gunneridae</taxon>
        <taxon>Pentapetalae</taxon>
        <taxon>rosids</taxon>
        <taxon>fabids</taxon>
        <taxon>Rosales</taxon>
        <taxon>Rosaceae</taxon>
        <taxon>Amygdaloideae</taxon>
        <taxon>Maleae</taxon>
        <taxon>Malus</taxon>
    </lineage>
</organism>
<dbReference type="EMBL" id="VIEB01000258">
    <property type="protein sequence ID" value="TQD98117.1"/>
    <property type="molecule type" value="Genomic_DNA"/>
</dbReference>
<dbReference type="AlphaFoldDB" id="A0A540MH84"/>
<reference evidence="1 2" key="1">
    <citation type="journal article" date="2019" name="G3 (Bethesda)">
        <title>Sequencing of a Wild Apple (Malus baccata) Genome Unravels the Differences Between Cultivated and Wild Apple Species Regarding Disease Resistance and Cold Tolerance.</title>
        <authorList>
            <person name="Chen X."/>
        </authorList>
    </citation>
    <scope>NUCLEOTIDE SEQUENCE [LARGE SCALE GENOMIC DNA]</scope>
    <source>
        <strain evidence="2">cv. Shandingzi</strain>
        <tissue evidence="1">Leaves</tissue>
    </source>
</reference>
<comment type="caution">
    <text evidence="1">The sequence shown here is derived from an EMBL/GenBank/DDBJ whole genome shotgun (WGS) entry which is preliminary data.</text>
</comment>